<dbReference type="HAMAP" id="MF_00267">
    <property type="entry name" value="MinC"/>
    <property type="match status" value="1"/>
</dbReference>
<comment type="similarity">
    <text evidence="1 6">Belongs to the MinC family.</text>
</comment>
<gene>
    <name evidence="6 8" type="primary">minC</name>
    <name evidence="8" type="ORF">GCM10010994_24950</name>
</gene>
<dbReference type="EMBL" id="BMGG01000004">
    <property type="protein sequence ID" value="GGC65358.1"/>
    <property type="molecule type" value="Genomic_DNA"/>
</dbReference>
<evidence type="ECO:0000313" key="9">
    <source>
        <dbReference type="Proteomes" id="UP000637002"/>
    </source>
</evidence>
<dbReference type="GO" id="GO:0000902">
    <property type="term" value="P:cell morphogenesis"/>
    <property type="evidence" value="ECO:0007669"/>
    <property type="project" value="InterPro"/>
</dbReference>
<dbReference type="GO" id="GO:1901891">
    <property type="term" value="P:regulation of cell septum assembly"/>
    <property type="evidence" value="ECO:0007669"/>
    <property type="project" value="InterPro"/>
</dbReference>
<organism evidence="8 9">
    <name type="scientific">Chelatococcus reniformis</name>
    <dbReference type="NCBI Taxonomy" id="1494448"/>
    <lineage>
        <taxon>Bacteria</taxon>
        <taxon>Pseudomonadati</taxon>
        <taxon>Pseudomonadota</taxon>
        <taxon>Alphaproteobacteria</taxon>
        <taxon>Hyphomicrobiales</taxon>
        <taxon>Chelatococcaceae</taxon>
        <taxon>Chelatococcus</taxon>
    </lineage>
</organism>
<name>A0A916UB68_9HYPH</name>
<dbReference type="InterPro" id="IPR016098">
    <property type="entry name" value="CAP/MinC_C"/>
</dbReference>
<proteinExistence type="inferred from homology"/>
<accession>A0A916UB68</accession>
<keyword evidence="3 6" id="KW-0717">Septation</keyword>
<keyword evidence="4 6" id="KW-0131">Cell cycle</keyword>
<evidence type="ECO:0000313" key="8">
    <source>
        <dbReference type="EMBL" id="GGC65358.1"/>
    </source>
</evidence>
<evidence type="ECO:0000256" key="6">
    <source>
        <dbReference type="HAMAP-Rule" id="MF_00267"/>
    </source>
</evidence>
<dbReference type="InterPro" id="IPR005526">
    <property type="entry name" value="Septum_form_inhib_MinC_C"/>
</dbReference>
<dbReference type="InterPro" id="IPR013033">
    <property type="entry name" value="MinC"/>
</dbReference>
<dbReference type="PANTHER" id="PTHR34108:SF1">
    <property type="entry name" value="SEPTUM SITE-DETERMINING PROTEIN MINC"/>
    <property type="match status" value="1"/>
</dbReference>
<dbReference type="SUPFAM" id="SSF63848">
    <property type="entry name" value="Cell-division inhibitor MinC, C-terminal domain"/>
    <property type="match status" value="1"/>
</dbReference>
<reference evidence="8" key="1">
    <citation type="journal article" date="2014" name="Int. J. Syst. Evol. Microbiol.">
        <title>Complete genome sequence of Corynebacterium casei LMG S-19264T (=DSM 44701T), isolated from a smear-ripened cheese.</title>
        <authorList>
            <consortium name="US DOE Joint Genome Institute (JGI-PGF)"/>
            <person name="Walter F."/>
            <person name="Albersmeier A."/>
            <person name="Kalinowski J."/>
            <person name="Ruckert C."/>
        </authorList>
    </citation>
    <scope>NUCLEOTIDE SEQUENCE</scope>
    <source>
        <strain evidence="8">CGMCC 1.12919</strain>
    </source>
</reference>
<reference evidence="8" key="2">
    <citation type="submission" date="2020-09" db="EMBL/GenBank/DDBJ databases">
        <authorList>
            <person name="Sun Q."/>
            <person name="Zhou Y."/>
        </authorList>
    </citation>
    <scope>NUCLEOTIDE SEQUENCE</scope>
    <source>
        <strain evidence="8">CGMCC 1.12919</strain>
    </source>
</reference>
<comment type="subunit">
    <text evidence="6">Interacts with MinD and FtsZ.</text>
</comment>
<dbReference type="AlphaFoldDB" id="A0A916UB68"/>
<dbReference type="Proteomes" id="UP000637002">
    <property type="component" value="Unassembled WGS sequence"/>
</dbReference>
<dbReference type="GO" id="GO:0000917">
    <property type="term" value="P:division septum assembly"/>
    <property type="evidence" value="ECO:0007669"/>
    <property type="project" value="UniProtKB-KW"/>
</dbReference>
<evidence type="ECO:0000256" key="3">
    <source>
        <dbReference type="ARBA" id="ARBA00023210"/>
    </source>
</evidence>
<keyword evidence="9" id="KW-1185">Reference proteome</keyword>
<keyword evidence="2 6" id="KW-0132">Cell division</keyword>
<evidence type="ECO:0000256" key="1">
    <source>
        <dbReference type="ARBA" id="ARBA00006291"/>
    </source>
</evidence>
<dbReference type="Gene3D" id="2.160.20.70">
    <property type="match status" value="1"/>
</dbReference>
<dbReference type="InterPro" id="IPR036145">
    <property type="entry name" value="MinC_C_sf"/>
</dbReference>
<comment type="caution">
    <text evidence="8">The sequence shown here is derived from an EMBL/GenBank/DDBJ whole genome shotgun (WGS) entry which is preliminary data.</text>
</comment>
<dbReference type="PANTHER" id="PTHR34108">
    <property type="entry name" value="SEPTUM SITE-DETERMINING PROTEIN MINC"/>
    <property type="match status" value="1"/>
</dbReference>
<comment type="function">
    <text evidence="5 6">Cell division inhibitor that blocks the formation of polar Z ring septums. Rapidly oscillates between the poles of the cell to destabilize FtsZ filaments that have formed before they mature into polar Z rings. Prevents FtsZ polymerization.</text>
</comment>
<evidence type="ECO:0000256" key="4">
    <source>
        <dbReference type="ARBA" id="ARBA00023306"/>
    </source>
</evidence>
<dbReference type="Pfam" id="PF03775">
    <property type="entry name" value="MinC_C"/>
    <property type="match status" value="1"/>
</dbReference>
<evidence type="ECO:0000259" key="7">
    <source>
        <dbReference type="Pfam" id="PF03775"/>
    </source>
</evidence>
<dbReference type="NCBIfam" id="TIGR01222">
    <property type="entry name" value="minC"/>
    <property type="match status" value="1"/>
</dbReference>
<dbReference type="Gene3D" id="3.30.70.260">
    <property type="match status" value="1"/>
</dbReference>
<evidence type="ECO:0000256" key="2">
    <source>
        <dbReference type="ARBA" id="ARBA00022618"/>
    </source>
</evidence>
<feature type="domain" description="Septum formation inhibitor MinC C-terminal" evidence="7">
    <location>
        <begin position="129"/>
        <end position="228"/>
    </location>
</feature>
<evidence type="ECO:0000256" key="5">
    <source>
        <dbReference type="ARBA" id="ARBA00025606"/>
    </source>
</evidence>
<sequence length="232" mass="24484">MSAVSRPGPSIRFRGRSFIAMTLVADAPLEQWLADFDVWLSRSPGFFIGRAVVLDLAGGADSKAEVEHWIAALAARGVRLVGLEGVRASMADLTMPPLMRGGRDIDMALPDTTAAAEPARAPIEPVNLIVEQKVRSGQSIVCLEGDVTVVGSVASGAEIIAGGSIHVYGALCGRVIAGATIGAKARIFCQRMEAELLAIDGAYKTAEHLDQALWGKPVRAWIDDDALRLAAL</sequence>
<protein>
    <recommendedName>
        <fullName evidence="6">Probable septum site-determining protein MinC</fullName>
    </recommendedName>
</protein>
<dbReference type="RefSeq" id="WP_188609488.1">
    <property type="nucleotide sequence ID" value="NZ_BMGG01000004.1"/>
</dbReference>